<name>A0A3B0YKQ0_9ZZZZ</name>
<evidence type="ECO:0000313" key="1">
    <source>
        <dbReference type="EMBL" id="VAW74809.1"/>
    </source>
</evidence>
<gene>
    <name evidence="1" type="ORF">MNBD_GAMMA12-2924</name>
</gene>
<reference evidence="1" key="1">
    <citation type="submission" date="2018-06" db="EMBL/GenBank/DDBJ databases">
        <authorList>
            <person name="Zhirakovskaya E."/>
        </authorList>
    </citation>
    <scope>NUCLEOTIDE SEQUENCE</scope>
</reference>
<accession>A0A3B0YKQ0</accession>
<protein>
    <recommendedName>
        <fullName evidence="2">Lipoprotein</fullName>
    </recommendedName>
</protein>
<evidence type="ECO:0008006" key="2">
    <source>
        <dbReference type="Google" id="ProtNLM"/>
    </source>
</evidence>
<dbReference type="EMBL" id="UOFL01000068">
    <property type="protein sequence ID" value="VAW74809.1"/>
    <property type="molecule type" value="Genomic_DNA"/>
</dbReference>
<organism evidence="1">
    <name type="scientific">hydrothermal vent metagenome</name>
    <dbReference type="NCBI Taxonomy" id="652676"/>
    <lineage>
        <taxon>unclassified sequences</taxon>
        <taxon>metagenomes</taxon>
        <taxon>ecological metagenomes</taxon>
    </lineage>
</organism>
<dbReference type="PROSITE" id="PS51257">
    <property type="entry name" value="PROKAR_LIPOPROTEIN"/>
    <property type="match status" value="1"/>
</dbReference>
<dbReference type="AlphaFoldDB" id="A0A3B0YKQ0"/>
<sequence length="174" mass="20467">MKDNLTYRFLFCLTISVLVGCSSKQTNMEIIQEALNNGKIYLKFSQDFKDRTLVKYAHPKIIQHYGSAAKYIESRKPDKDISNITLRVYPKAKYYKLTNVHVVKFRVYGSAIDRKTSIRISMDYDLLMLRSFKSKVWYAIDTPLFFHHKGLKKKIFGNESNLIEVKKNNLKFSY</sequence>
<proteinExistence type="predicted"/>